<dbReference type="Proteomes" id="UP000093129">
    <property type="component" value="Unassembled WGS sequence"/>
</dbReference>
<evidence type="ECO:0000313" key="2">
    <source>
        <dbReference type="Proteomes" id="UP000093129"/>
    </source>
</evidence>
<accession>A0A1B9C1R1</accession>
<comment type="caution">
    <text evidence="1">The sequence shown here is derived from an EMBL/GenBank/DDBJ whole genome shotgun (WGS) entry which is preliminary data.</text>
</comment>
<protein>
    <submittedName>
        <fullName evidence="1">Uncharacterized protein</fullName>
    </submittedName>
</protein>
<reference evidence="1 2" key="1">
    <citation type="submission" date="2016-07" db="EMBL/GenBank/DDBJ databases">
        <title>Draft genome of a psychrotolerant acidophile Acidithiobacillus ferrivorans strain YL15.</title>
        <authorList>
            <person name="Peng T."/>
            <person name="Ma L."/>
            <person name="Nan M."/>
            <person name="An N."/>
            <person name="Wang M."/>
            <person name="Qiu G."/>
            <person name="Zeng W."/>
        </authorList>
    </citation>
    <scope>NUCLEOTIDE SEQUENCE [LARGE SCALE GENOMIC DNA]</scope>
    <source>
        <strain evidence="1 2">YL15</strain>
    </source>
</reference>
<name>A0A1B9C1R1_9PROT</name>
<sequence>MTTPDIKTFLVDGGMPGCGRTLAVRTLADLYIRGYRDEKLSHGRLPKARVYVWDACNDPETKTGYQMWHARGEATVHTGRFGTEEGSKAYALVSNLALEAAKEGPVRFIIDLPAIQDSAAIRKVLTADLLHDLNTIPIWILTRQAMSLGLLADRVDVMPEIYRNRGVVIRNSKFSYWNNYVEWRDSGLRRALVERSRWLDLFMLFCNQYAQAAMDNFIPNMPFNIANEKALADGSWMGLLRIAIQLFTGSEWDEWNVIETL</sequence>
<organism evidence="1 2">
    <name type="scientific">Acidithiobacillus ferrivorans</name>
    <dbReference type="NCBI Taxonomy" id="160808"/>
    <lineage>
        <taxon>Bacteria</taxon>
        <taxon>Pseudomonadati</taxon>
        <taxon>Pseudomonadota</taxon>
        <taxon>Acidithiobacillia</taxon>
        <taxon>Acidithiobacillales</taxon>
        <taxon>Acidithiobacillaceae</taxon>
        <taxon>Acidithiobacillus</taxon>
    </lineage>
</organism>
<dbReference type="EMBL" id="MASQ01000032">
    <property type="protein sequence ID" value="OCB03915.1"/>
    <property type="molecule type" value="Genomic_DNA"/>
</dbReference>
<gene>
    <name evidence="1" type="ORF">BBC27_05725</name>
</gene>
<proteinExistence type="predicted"/>
<dbReference type="RefSeq" id="WP_065412514.1">
    <property type="nucleotide sequence ID" value="NZ_MASQ01000032.1"/>
</dbReference>
<dbReference type="AlphaFoldDB" id="A0A1B9C1R1"/>
<evidence type="ECO:0000313" key="1">
    <source>
        <dbReference type="EMBL" id="OCB03915.1"/>
    </source>
</evidence>